<comment type="caution">
    <text evidence="2">The sequence shown here is derived from an EMBL/GenBank/DDBJ whole genome shotgun (WGS) entry which is preliminary data.</text>
</comment>
<evidence type="ECO:0000256" key="1">
    <source>
        <dbReference type="SAM" id="Phobius"/>
    </source>
</evidence>
<reference evidence="2" key="1">
    <citation type="journal article" date="2014" name="Int. J. Syst. Evol. Microbiol.">
        <title>Complete genome of a new Firmicutes species belonging to the dominant human colonic microbiota ('Ruminococcus bicirculans') reveals two chromosomes and a selective capacity to utilize plant glucans.</title>
        <authorList>
            <consortium name="NISC Comparative Sequencing Program"/>
            <person name="Wegmann U."/>
            <person name="Louis P."/>
            <person name="Goesmann A."/>
            <person name="Henrissat B."/>
            <person name="Duncan S.H."/>
            <person name="Flint H.J."/>
        </authorList>
    </citation>
    <scope>NUCLEOTIDE SEQUENCE</scope>
    <source>
        <strain evidence="2">NBRC 102424</strain>
    </source>
</reference>
<accession>A0ABQ5TSZ8</accession>
<evidence type="ECO:0008006" key="4">
    <source>
        <dbReference type="Google" id="ProtNLM"/>
    </source>
</evidence>
<proteinExistence type="predicted"/>
<dbReference type="RefSeq" id="WP_284722451.1">
    <property type="nucleotide sequence ID" value="NZ_BSND01000003.1"/>
</dbReference>
<dbReference type="InterPro" id="IPR012902">
    <property type="entry name" value="N_methyl_site"/>
</dbReference>
<feature type="transmembrane region" description="Helical" evidence="1">
    <location>
        <begin position="7"/>
        <end position="29"/>
    </location>
</feature>
<dbReference type="Pfam" id="PF07963">
    <property type="entry name" value="N_methyl"/>
    <property type="match status" value="1"/>
</dbReference>
<dbReference type="PROSITE" id="PS00409">
    <property type="entry name" value="PROKAR_NTER_METHYL"/>
    <property type="match status" value="1"/>
</dbReference>
<keyword evidence="1" id="KW-0812">Transmembrane</keyword>
<gene>
    <name evidence="2" type="ORF">GCM10007891_06970</name>
</gene>
<dbReference type="EMBL" id="BSND01000003">
    <property type="protein sequence ID" value="GLP98843.1"/>
    <property type="molecule type" value="Genomic_DNA"/>
</dbReference>
<sequence>MKKQSGFTLLEMLIAISLMTIMLGLLFSASRTLSGQTQSGIDQVQMNDDIRLVIQFVRRLISQTSPIVMNQGTSHPVLFSGAKHQLGFVSTLPAHAGGNSLYWVELMLKENQLVMNYQPLLSLHKNHKDIQQITLLNGVASLDFSYAELHNNITPKWHSAWRKSQKLPPMISMTLAQKNQAEKYPIVVSLPAQVTRMRDHLSVQRSDS</sequence>
<keyword evidence="1" id="KW-0472">Membrane</keyword>
<dbReference type="Proteomes" id="UP001161423">
    <property type="component" value="Unassembled WGS sequence"/>
</dbReference>
<evidence type="ECO:0000313" key="3">
    <source>
        <dbReference type="Proteomes" id="UP001161423"/>
    </source>
</evidence>
<keyword evidence="1" id="KW-1133">Transmembrane helix</keyword>
<keyword evidence="3" id="KW-1185">Reference proteome</keyword>
<reference evidence="2" key="2">
    <citation type="submission" date="2023-01" db="EMBL/GenBank/DDBJ databases">
        <title>Draft genome sequence of Methylophaga thalassica strain NBRC 102424.</title>
        <authorList>
            <person name="Sun Q."/>
            <person name="Mori K."/>
        </authorList>
    </citation>
    <scope>NUCLEOTIDE SEQUENCE</scope>
    <source>
        <strain evidence="2">NBRC 102424</strain>
    </source>
</reference>
<dbReference type="NCBIfam" id="TIGR02532">
    <property type="entry name" value="IV_pilin_GFxxxE"/>
    <property type="match status" value="1"/>
</dbReference>
<name>A0ABQ5TSZ8_9GAMM</name>
<organism evidence="2 3">
    <name type="scientific">Methylophaga thalassica</name>
    <dbReference type="NCBI Taxonomy" id="40223"/>
    <lineage>
        <taxon>Bacteria</taxon>
        <taxon>Pseudomonadati</taxon>
        <taxon>Pseudomonadota</taxon>
        <taxon>Gammaproteobacteria</taxon>
        <taxon>Thiotrichales</taxon>
        <taxon>Piscirickettsiaceae</taxon>
        <taxon>Methylophaga</taxon>
    </lineage>
</organism>
<dbReference type="InterPro" id="IPR045584">
    <property type="entry name" value="Pilin-like"/>
</dbReference>
<evidence type="ECO:0000313" key="2">
    <source>
        <dbReference type="EMBL" id="GLP98843.1"/>
    </source>
</evidence>
<dbReference type="SUPFAM" id="SSF54523">
    <property type="entry name" value="Pili subunits"/>
    <property type="match status" value="1"/>
</dbReference>
<protein>
    <recommendedName>
        <fullName evidence="4">Type II secretion system protein J</fullName>
    </recommendedName>
</protein>